<protein>
    <submittedName>
        <fullName evidence="2">Uncharacterized protein</fullName>
    </submittedName>
</protein>
<keyword evidence="1" id="KW-0812">Transmembrane</keyword>
<proteinExistence type="predicted"/>
<feature type="transmembrane region" description="Helical" evidence="1">
    <location>
        <begin position="42"/>
        <end position="63"/>
    </location>
</feature>
<dbReference type="Proteomes" id="UP000565572">
    <property type="component" value="Unassembled WGS sequence"/>
</dbReference>
<dbReference type="AlphaFoldDB" id="A0A7W5JXP9"/>
<keyword evidence="3" id="KW-1185">Reference proteome</keyword>
<keyword evidence="1" id="KW-1133">Transmembrane helix</keyword>
<keyword evidence="1" id="KW-0472">Membrane</keyword>
<feature type="transmembrane region" description="Helical" evidence="1">
    <location>
        <begin position="75"/>
        <end position="95"/>
    </location>
</feature>
<evidence type="ECO:0000313" key="3">
    <source>
        <dbReference type="Proteomes" id="UP000565572"/>
    </source>
</evidence>
<comment type="caution">
    <text evidence="2">The sequence shown here is derived from an EMBL/GenBank/DDBJ whole genome shotgun (WGS) entry which is preliminary data.</text>
</comment>
<gene>
    <name evidence="2" type="ORF">FHX39_002990</name>
</gene>
<reference evidence="2 3" key="1">
    <citation type="submission" date="2020-08" db="EMBL/GenBank/DDBJ databases">
        <title>Sequencing the genomes of 1000 actinobacteria strains.</title>
        <authorList>
            <person name="Klenk H.-P."/>
        </authorList>
    </citation>
    <scope>NUCLEOTIDE SEQUENCE [LARGE SCALE GENOMIC DNA]</scope>
    <source>
        <strain evidence="2 3">DSM 11053</strain>
    </source>
</reference>
<dbReference type="EMBL" id="JACHZG010000001">
    <property type="protein sequence ID" value="MBB3328046.1"/>
    <property type="molecule type" value="Genomic_DNA"/>
</dbReference>
<dbReference type="RefSeq" id="WP_183339673.1">
    <property type="nucleotide sequence ID" value="NZ_JACHZG010000001.1"/>
</dbReference>
<sequence>MGADRPMTDWEARVAKAKRDGGWYGPDEEPSPYPPRIKRRRFLVSFALTLVVSVVAHALLHLVTGRTGPTISADVLLDGVFQGLLLAFFVGWGSTRPPRRKPGHRR</sequence>
<accession>A0A7W5JXP9</accession>
<name>A0A7W5JXP9_9ACTN</name>
<evidence type="ECO:0000256" key="1">
    <source>
        <dbReference type="SAM" id="Phobius"/>
    </source>
</evidence>
<evidence type="ECO:0000313" key="2">
    <source>
        <dbReference type="EMBL" id="MBB3328046.1"/>
    </source>
</evidence>
<organism evidence="2 3">
    <name type="scientific">Microlunatus antarcticus</name>
    <dbReference type="NCBI Taxonomy" id="53388"/>
    <lineage>
        <taxon>Bacteria</taxon>
        <taxon>Bacillati</taxon>
        <taxon>Actinomycetota</taxon>
        <taxon>Actinomycetes</taxon>
        <taxon>Propionibacteriales</taxon>
        <taxon>Propionibacteriaceae</taxon>
        <taxon>Microlunatus</taxon>
    </lineage>
</organism>